<dbReference type="GO" id="GO:0005516">
    <property type="term" value="F:calmodulin binding"/>
    <property type="evidence" value="ECO:0007669"/>
    <property type="project" value="UniProtKB-KW"/>
</dbReference>
<comment type="domain">
    <text evidence="8">The C-terminus contains a calmodulin-binding domain, which binds calmodulin in a calcium-dependent fashion.</text>
</comment>
<dbReference type="GO" id="GO:0016020">
    <property type="term" value="C:membrane"/>
    <property type="evidence" value="ECO:0007669"/>
    <property type="project" value="UniProtKB-SubCell"/>
</dbReference>
<dbReference type="RefSeq" id="XP_018819282.2">
    <property type="nucleotide sequence ID" value="XM_018963737.2"/>
</dbReference>
<accession>A0A2I4EIQ8</accession>
<dbReference type="STRING" id="51240.A0A2I4EIQ8"/>
<evidence type="ECO:0000256" key="3">
    <source>
        <dbReference type="ARBA" id="ARBA00022692"/>
    </source>
</evidence>
<evidence type="ECO:0000313" key="10">
    <source>
        <dbReference type="RefSeq" id="XP_018819282.2"/>
    </source>
</evidence>
<reference evidence="10" key="1">
    <citation type="submission" date="2025-08" db="UniProtKB">
        <authorList>
            <consortium name="RefSeq"/>
        </authorList>
    </citation>
    <scope>IDENTIFICATION</scope>
    <source>
        <tissue evidence="10">Leaves</tissue>
    </source>
</reference>
<keyword evidence="3 8" id="KW-0812">Transmembrane</keyword>
<organism evidence="9 10">
    <name type="scientific">Juglans regia</name>
    <name type="common">English walnut</name>
    <dbReference type="NCBI Taxonomy" id="51240"/>
    <lineage>
        <taxon>Eukaryota</taxon>
        <taxon>Viridiplantae</taxon>
        <taxon>Streptophyta</taxon>
        <taxon>Embryophyta</taxon>
        <taxon>Tracheophyta</taxon>
        <taxon>Spermatophyta</taxon>
        <taxon>Magnoliopsida</taxon>
        <taxon>eudicotyledons</taxon>
        <taxon>Gunneridae</taxon>
        <taxon>Pentapetalae</taxon>
        <taxon>rosids</taxon>
        <taxon>fabids</taxon>
        <taxon>Fagales</taxon>
        <taxon>Juglandaceae</taxon>
        <taxon>Juglans</taxon>
    </lineage>
</organism>
<dbReference type="PANTHER" id="PTHR31942:SF54">
    <property type="entry name" value="MLO-LIKE PROTEIN 13"/>
    <property type="match status" value="1"/>
</dbReference>
<protein>
    <recommendedName>
        <fullName evidence="8">MLO-like protein</fullName>
    </recommendedName>
</protein>
<evidence type="ECO:0000256" key="4">
    <source>
        <dbReference type="ARBA" id="ARBA00022821"/>
    </source>
</evidence>
<keyword evidence="9" id="KW-1185">Reference proteome</keyword>
<comment type="function">
    <text evidence="8">May be involved in modulation of pathogen defense and leaf cell death.</text>
</comment>
<comment type="subcellular location">
    <subcellularLocation>
        <location evidence="1 8">Membrane</location>
        <topology evidence="1 8">Multi-pass membrane protein</topology>
    </subcellularLocation>
</comment>
<keyword evidence="7 8" id="KW-0568">Pathogenesis-related protein</keyword>
<keyword evidence="5 8" id="KW-1133">Transmembrane helix</keyword>
<dbReference type="GO" id="GO:0006952">
    <property type="term" value="P:defense response"/>
    <property type="evidence" value="ECO:0007669"/>
    <property type="project" value="UniProtKB-KW"/>
</dbReference>
<keyword evidence="6 8" id="KW-0472">Membrane</keyword>
<sequence length="496" mass="57091">MEAELSSSLEYTPTWIVALVCSIIVLISLCAERALHHLGKFLRRKGQDQLYGALQKLKEELMLLGFISLLLTVFQGSISRICIPSHLASSMLPCKWDTGSSNGSEHYSHRAVRNQRQLLSEDTNTGHCLNEGKVPVLSLEALHQLYIFIFVLAVVHLIFCVTTMFLEGARIRQWKRWEDTIGYEISLSRRDPTRGSWKRTTIVSWMISFFKQFYGSVTKSDYILLRQGFIKEYCPNVPDFDFHNHMKRTLEVDFKKVVGISWYLWLFVVAFLLLNVAGWHTYFWLSFLPLILLLFVGAKLEHVIIRLAMGVQEMKRDDHEAQQVTYMARKEKEKAHEAVRVKPSNDHFWFGRPAIVLDIIHFILFLNSFEIAFFFWILSTYGFNSCIMDKVGYIVTRLIMGVIVQVLCRYNTLPLYAIVTQMGSNIREVIFPGDSGSYIGGWFNTMETQSRPSEASQIQMQTMNEEITQIDQISDLATIAIEETTTSVTELPSEAQ</sequence>
<dbReference type="OrthoDB" id="1388414at2759"/>
<keyword evidence="8" id="KW-0112">Calmodulin-binding</keyword>
<evidence type="ECO:0000256" key="8">
    <source>
        <dbReference type="RuleBase" id="RU280816"/>
    </source>
</evidence>
<keyword evidence="4 8" id="KW-0611">Plant defense</keyword>
<gene>
    <name evidence="10" type="primary">LOC108989951</name>
    <name evidence="8" type="synonym">MLO</name>
</gene>
<dbReference type="Proteomes" id="UP000235220">
    <property type="component" value="Chromosome 4"/>
</dbReference>
<dbReference type="Gramene" id="Jr04_03580_p1">
    <property type="protein sequence ID" value="cds.Jr04_03580_p1"/>
    <property type="gene ID" value="Jr04_03580"/>
</dbReference>
<evidence type="ECO:0000256" key="6">
    <source>
        <dbReference type="ARBA" id="ARBA00023136"/>
    </source>
</evidence>
<dbReference type="KEGG" id="jre:108989951"/>
<evidence type="ECO:0000256" key="1">
    <source>
        <dbReference type="ARBA" id="ARBA00004141"/>
    </source>
</evidence>
<evidence type="ECO:0000256" key="2">
    <source>
        <dbReference type="ARBA" id="ARBA00006574"/>
    </source>
</evidence>
<dbReference type="AlphaFoldDB" id="A0A2I4EIQ8"/>
<dbReference type="FunCoup" id="A0A2I4EIQ8">
    <property type="interactions" value="68"/>
</dbReference>
<dbReference type="InterPro" id="IPR004326">
    <property type="entry name" value="Mlo"/>
</dbReference>
<proteinExistence type="inferred from homology"/>
<dbReference type="PANTHER" id="PTHR31942">
    <property type="entry name" value="MLO-LIKE PROTEIN 1"/>
    <property type="match status" value="1"/>
</dbReference>
<evidence type="ECO:0000313" key="9">
    <source>
        <dbReference type="Proteomes" id="UP000235220"/>
    </source>
</evidence>
<comment type="similarity">
    <text evidence="2 8">Belongs to the MLO family.</text>
</comment>
<evidence type="ECO:0000256" key="5">
    <source>
        <dbReference type="ARBA" id="ARBA00022989"/>
    </source>
</evidence>
<name>A0A2I4EIQ8_JUGRE</name>
<evidence type="ECO:0000256" key="7">
    <source>
        <dbReference type="ARBA" id="ARBA00023265"/>
    </source>
</evidence>
<dbReference type="Pfam" id="PF03094">
    <property type="entry name" value="Mlo"/>
    <property type="match status" value="1"/>
</dbReference>
<dbReference type="GeneID" id="108989951"/>